<keyword evidence="7" id="KW-1185">Reference proteome</keyword>
<dbReference type="GO" id="GO:0003735">
    <property type="term" value="F:structural constituent of ribosome"/>
    <property type="evidence" value="ECO:0007669"/>
    <property type="project" value="InterPro"/>
</dbReference>
<dbReference type="PANTHER" id="PTHR39080:SF1">
    <property type="entry name" value="LARGE RIBOSOMAL SUBUNIT PROTEIN BL28A"/>
    <property type="match status" value="1"/>
</dbReference>
<keyword evidence="2 5" id="KW-0689">Ribosomal protein</keyword>
<evidence type="ECO:0000256" key="2">
    <source>
        <dbReference type="ARBA" id="ARBA00022980"/>
    </source>
</evidence>
<dbReference type="AlphaFoldDB" id="A0A2A6RN10"/>
<dbReference type="GO" id="GO:0006412">
    <property type="term" value="P:translation"/>
    <property type="evidence" value="ECO:0007669"/>
    <property type="project" value="UniProtKB-UniRule"/>
</dbReference>
<keyword evidence="3 5" id="KW-0687">Ribonucleoprotein</keyword>
<sequence length="62" mass="7110">MAKCQMCGKGPSFGHNVSFSKRRTNRMWRPNLQKKTIINHDGSSVQVRMCTQCIRTLMKPQG</sequence>
<evidence type="ECO:0000256" key="4">
    <source>
        <dbReference type="ARBA" id="ARBA00035174"/>
    </source>
</evidence>
<dbReference type="InterPro" id="IPR050096">
    <property type="entry name" value="Bacterial_rp_bL28"/>
</dbReference>
<evidence type="ECO:0000256" key="5">
    <source>
        <dbReference type="HAMAP-Rule" id="MF_00373"/>
    </source>
</evidence>
<protein>
    <recommendedName>
        <fullName evidence="4 5">Large ribosomal subunit protein bL28</fullName>
    </recommendedName>
</protein>
<proteinExistence type="inferred from homology"/>
<comment type="caution">
    <text evidence="6">The sequence shown here is derived from an EMBL/GenBank/DDBJ whole genome shotgun (WGS) entry which is preliminary data.</text>
</comment>
<dbReference type="Pfam" id="PF00830">
    <property type="entry name" value="Ribosomal_L28"/>
    <property type="match status" value="1"/>
</dbReference>
<evidence type="ECO:0000313" key="6">
    <source>
        <dbReference type="EMBL" id="PDW04240.1"/>
    </source>
</evidence>
<dbReference type="OrthoDB" id="9805609at2"/>
<reference evidence="7" key="1">
    <citation type="submission" date="2017-08" db="EMBL/GenBank/DDBJ databases">
        <authorList>
            <person name="Grouzdev D.S."/>
            <person name="Gaisin V.A."/>
            <person name="Rysina M.S."/>
            <person name="Gorlenko V.M."/>
        </authorList>
    </citation>
    <scope>NUCLEOTIDE SEQUENCE [LARGE SCALE GENOMIC DNA]</scope>
    <source>
        <strain evidence="7">Kir15-3F</strain>
    </source>
</reference>
<evidence type="ECO:0000256" key="3">
    <source>
        <dbReference type="ARBA" id="ARBA00023274"/>
    </source>
</evidence>
<gene>
    <name evidence="5 6" type="primary">rpmB</name>
    <name evidence="6" type="ORF">CJ255_04625</name>
</gene>
<dbReference type="SUPFAM" id="SSF143800">
    <property type="entry name" value="L28p-like"/>
    <property type="match status" value="1"/>
</dbReference>
<accession>A0A2A6RN10</accession>
<dbReference type="HAMAP" id="MF_00373">
    <property type="entry name" value="Ribosomal_bL28"/>
    <property type="match status" value="1"/>
</dbReference>
<evidence type="ECO:0000256" key="1">
    <source>
        <dbReference type="ARBA" id="ARBA00008760"/>
    </source>
</evidence>
<dbReference type="GO" id="GO:0005840">
    <property type="term" value="C:ribosome"/>
    <property type="evidence" value="ECO:0007669"/>
    <property type="project" value="UniProtKB-KW"/>
</dbReference>
<evidence type="ECO:0000313" key="7">
    <source>
        <dbReference type="Proteomes" id="UP000220527"/>
    </source>
</evidence>
<name>A0A2A6RN10_9CHLR</name>
<dbReference type="PANTHER" id="PTHR39080">
    <property type="entry name" value="50S RIBOSOMAL PROTEIN L28"/>
    <property type="match status" value="1"/>
</dbReference>
<dbReference type="EMBL" id="NQWI01000013">
    <property type="protein sequence ID" value="PDW04240.1"/>
    <property type="molecule type" value="Genomic_DNA"/>
</dbReference>
<dbReference type="InterPro" id="IPR001383">
    <property type="entry name" value="Ribosomal_bL28_bact-type"/>
</dbReference>
<dbReference type="InterPro" id="IPR037147">
    <property type="entry name" value="Ribosomal_bL28_sf"/>
</dbReference>
<organism evidence="6 7">
    <name type="scientific">Candidatus Viridilinea mediisalina</name>
    <dbReference type="NCBI Taxonomy" id="2024553"/>
    <lineage>
        <taxon>Bacteria</taxon>
        <taxon>Bacillati</taxon>
        <taxon>Chloroflexota</taxon>
        <taxon>Chloroflexia</taxon>
        <taxon>Chloroflexales</taxon>
        <taxon>Chloroflexineae</taxon>
        <taxon>Oscillochloridaceae</taxon>
        <taxon>Candidatus Viridilinea</taxon>
    </lineage>
</organism>
<dbReference type="Proteomes" id="UP000220527">
    <property type="component" value="Unassembled WGS sequence"/>
</dbReference>
<dbReference type="InterPro" id="IPR026569">
    <property type="entry name" value="Ribosomal_bL28"/>
</dbReference>
<dbReference type="NCBIfam" id="TIGR00009">
    <property type="entry name" value="L28"/>
    <property type="match status" value="1"/>
</dbReference>
<dbReference type="GO" id="GO:1990904">
    <property type="term" value="C:ribonucleoprotein complex"/>
    <property type="evidence" value="ECO:0007669"/>
    <property type="project" value="UniProtKB-KW"/>
</dbReference>
<dbReference type="InterPro" id="IPR034704">
    <property type="entry name" value="Ribosomal_bL28/bL31-like_sf"/>
</dbReference>
<dbReference type="RefSeq" id="WP_097642923.1">
    <property type="nucleotide sequence ID" value="NZ_NQWI01000013.1"/>
</dbReference>
<comment type="similarity">
    <text evidence="1 5">Belongs to the bacterial ribosomal protein bL28 family.</text>
</comment>
<dbReference type="Gene3D" id="2.30.170.40">
    <property type="entry name" value="Ribosomal protein L28/L24"/>
    <property type="match status" value="1"/>
</dbReference>